<evidence type="ECO:0000313" key="3">
    <source>
        <dbReference type="Proteomes" id="UP001444661"/>
    </source>
</evidence>
<evidence type="ECO:0000259" key="1">
    <source>
        <dbReference type="PROSITE" id="PS50181"/>
    </source>
</evidence>
<keyword evidence="3" id="KW-1185">Reference proteome</keyword>
<dbReference type="SUPFAM" id="SSF81383">
    <property type="entry name" value="F-box domain"/>
    <property type="match status" value="1"/>
</dbReference>
<proteinExistence type="predicted"/>
<feature type="domain" description="F-box" evidence="1">
    <location>
        <begin position="1"/>
        <end position="50"/>
    </location>
</feature>
<dbReference type="Pfam" id="PF12937">
    <property type="entry name" value="F-box-like"/>
    <property type="match status" value="1"/>
</dbReference>
<name>A0ABR1SL95_9PEZI</name>
<dbReference type="Proteomes" id="UP001444661">
    <property type="component" value="Unassembled WGS sequence"/>
</dbReference>
<reference evidence="2 3" key="1">
    <citation type="submission" date="2023-01" db="EMBL/GenBank/DDBJ databases">
        <title>Analysis of 21 Apiospora genomes using comparative genomics revels a genus with tremendous synthesis potential of carbohydrate active enzymes and secondary metabolites.</title>
        <authorList>
            <person name="Sorensen T."/>
        </authorList>
    </citation>
    <scope>NUCLEOTIDE SEQUENCE [LARGE SCALE GENOMIC DNA]</scope>
    <source>
        <strain evidence="2 3">CBS 33761</strain>
    </source>
</reference>
<comment type="caution">
    <text evidence="2">The sequence shown here is derived from an EMBL/GenBank/DDBJ whole genome shotgun (WGS) entry which is preliminary data.</text>
</comment>
<accession>A0ABR1SL95</accession>
<evidence type="ECO:0000313" key="2">
    <source>
        <dbReference type="EMBL" id="KAK8034987.1"/>
    </source>
</evidence>
<gene>
    <name evidence="2" type="ORF">PG993_009982</name>
</gene>
<dbReference type="EMBL" id="JAQQWK010000009">
    <property type="protein sequence ID" value="KAK8034987.1"/>
    <property type="molecule type" value="Genomic_DNA"/>
</dbReference>
<dbReference type="InterPro" id="IPR036047">
    <property type="entry name" value="F-box-like_dom_sf"/>
</dbReference>
<sequence>MTPFLALPTELATAIVTHLNVSDLLRLAKTCKNLHAFAQPFLLDTVILAYNPTALPYQGRPFASLLRLLVRDNGAATFLRHLKLVCPDKDEILAGPWSFDRNEWWDENRLLFEGVLEDLHMPDRDHWRHALRDGDTRALIALVLAYCVELESLEVASNILFLRDGAGDNWHLRMFRHLLGVPSLPTASLKKLRCVMISTEQWNDENNSVSPGDISWWYRPEFKAEVMRGRTSSSEEWGRNTVQWKQAGEGENLDLALLLFYLPALEELSLPLPSSKKEADFQYAAGVGFGVDDEFWPLSTPPRASRLKTLRIRLQYAPEAALETILAAMSALRILHIELNQPSTTTPIDCPAIQRALRHVESTLEELKLTTDLFADEACDVQNLGNIVEGRIGGGDGGLSAGFPALKSLHTSLPLLFGQEASGRYVLSPGDTDWWSDDDEDGDVKGIKSVDDPYHDMMLVAAAELAGLLPRGLEVLTINDDLWFYDALPAWSGVSGRSGFSWRL</sequence>
<dbReference type="InterPro" id="IPR001810">
    <property type="entry name" value="F-box_dom"/>
</dbReference>
<protein>
    <recommendedName>
        <fullName evidence="1">F-box domain-containing protein</fullName>
    </recommendedName>
</protein>
<organism evidence="2 3">
    <name type="scientific">Apiospora rasikravindrae</name>
    <dbReference type="NCBI Taxonomy" id="990691"/>
    <lineage>
        <taxon>Eukaryota</taxon>
        <taxon>Fungi</taxon>
        <taxon>Dikarya</taxon>
        <taxon>Ascomycota</taxon>
        <taxon>Pezizomycotina</taxon>
        <taxon>Sordariomycetes</taxon>
        <taxon>Xylariomycetidae</taxon>
        <taxon>Amphisphaeriales</taxon>
        <taxon>Apiosporaceae</taxon>
        <taxon>Apiospora</taxon>
    </lineage>
</organism>
<dbReference type="PROSITE" id="PS50181">
    <property type="entry name" value="FBOX"/>
    <property type="match status" value="1"/>
</dbReference>